<keyword evidence="9" id="KW-0175">Coiled coil</keyword>
<accession>A0A3N1XR08</accession>
<keyword evidence="5 8" id="KW-0028">Amino-acid biosynthesis</keyword>
<dbReference type="InterPro" id="IPR027271">
    <property type="entry name" value="Acetolactate_synth/TF_NikR_C"/>
</dbReference>
<evidence type="ECO:0000256" key="1">
    <source>
        <dbReference type="ARBA" id="ARBA00004974"/>
    </source>
</evidence>
<name>A0A3N1XR08_9FIRM</name>
<keyword evidence="12" id="KW-1185">Reference proteome</keyword>
<evidence type="ECO:0000259" key="10">
    <source>
        <dbReference type="PROSITE" id="PS51671"/>
    </source>
</evidence>
<evidence type="ECO:0000256" key="6">
    <source>
        <dbReference type="ARBA" id="ARBA00023304"/>
    </source>
</evidence>
<dbReference type="InterPro" id="IPR019455">
    <property type="entry name" value="Acetolactate_synth_ssu_C"/>
</dbReference>
<dbReference type="PROSITE" id="PS51671">
    <property type="entry name" value="ACT"/>
    <property type="match status" value="1"/>
</dbReference>
<dbReference type="Pfam" id="PF22629">
    <property type="entry name" value="ACT_AHAS_ss"/>
    <property type="match status" value="1"/>
</dbReference>
<evidence type="ECO:0000256" key="7">
    <source>
        <dbReference type="ARBA" id="ARBA00048670"/>
    </source>
</evidence>
<comment type="function">
    <text evidence="8">Catalyzes the conversion of 2 pyruvate molecules into acetolactate in the first common step of the biosynthetic pathway of the branched-amino acids such as leucine, isoleucine, and valine.</text>
</comment>
<dbReference type="GO" id="GO:0003984">
    <property type="term" value="F:acetolactate synthase activity"/>
    <property type="evidence" value="ECO:0007669"/>
    <property type="project" value="UniProtKB-UniRule"/>
</dbReference>
<keyword evidence="6 8" id="KW-0100">Branched-chain amino acid biosynthesis</keyword>
<evidence type="ECO:0000256" key="2">
    <source>
        <dbReference type="ARBA" id="ARBA00005025"/>
    </source>
</evidence>
<evidence type="ECO:0000256" key="5">
    <source>
        <dbReference type="ARBA" id="ARBA00022605"/>
    </source>
</evidence>
<dbReference type="PANTHER" id="PTHR30239">
    <property type="entry name" value="ACETOLACTATE SYNTHASE SMALL SUBUNIT"/>
    <property type="match status" value="1"/>
</dbReference>
<comment type="caution">
    <text evidence="11">The sequence shown here is derived from an EMBL/GenBank/DDBJ whole genome shotgun (WGS) entry which is preliminary data.</text>
</comment>
<comment type="pathway">
    <text evidence="1 8">Amino-acid biosynthesis; L-isoleucine biosynthesis; L-isoleucine from 2-oxobutanoate: step 1/4.</text>
</comment>
<dbReference type="Gene3D" id="3.30.70.1150">
    <property type="entry name" value="ACT-like. Chain A, domain 2"/>
    <property type="match status" value="1"/>
</dbReference>
<dbReference type="OrthoDB" id="9787365at2"/>
<evidence type="ECO:0000256" key="8">
    <source>
        <dbReference type="RuleBase" id="RU368092"/>
    </source>
</evidence>
<gene>
    <name evidence="11" type="ORF">EDD66_106230</name>
</gene>
<dbReference type="NCBIfam" id="TIGR00119">
    <property type="entry name" value="acolac_sm"/>
    <property type="match status" value="1"/>
</dbReference>
<comment type="catalytic activity">
    <reaction evidence="7 8">
        <text>2 pyruvate + H(+) = (2S)-2-acetolactate + CO2</text>
        <dbReference type="Rhea" id="RHEA:25249"/>
        <dbReference type="ChEBI" id="CHEBI:15361"/>
        <dbReference type="ChEBI" id="CHEBI:15378"/>
        <dbReference type="ChEBI" id="CHEBI:16526"/>
        <dbReference type="ChEBI" id="CHEBI:58476"/>
        <dbReference type="EC" id="2.2.1.6"/>
    </reaction>
</comment>
<dbReference type="InterPro" id="IPR002912">
    <property type="entry name" value="ACT_dom"/>
</dbReference>
<evidence type="ECO:0000313" key="12">
    <source>
        <dbReference type="Proteomes" id="UP000273083"/>
    </source>
</evidence>
<dbReference type="UniPathway" id="UPA00049">
    <property type="reaction ID" value="UER00059"/>
</dbReference>
<protein>
    <recommendedName>
        <fullName evidence="8">Acetolactate synthase small subunit</fullName>
        <shortName evidence="8">AHAS</shortName>
        <shortName evidence="8">ALS</shortName>
        <ecNumber evidence="8">2.2.1.6</ecNumber>
    </recommendedName>
    <alternativeName>
        <fullName evidence="8">Acetohydroxy-acid synthase small subunit</fullName>
    </alternativeName>
</protein>
<dbReference type="EMBL" id="RJVG01000006">
    <property type="protein sequence ID" value="ROR27532.1"/>
    <property type="molecule type" value="Genomic_DNA"/>
</dbReference>
<dbReference type="InterPro" id="IPR039557">
    <property type="entry name" value="AHAS_ACT"/>
</dbReference>
<dbReference type="FunFam" id="3.30.70.1150:FF:000001">
    <property type="entry name" value="Acetolactate synthase small subunit"/>
    <property type="match status" value="1"/>
</dbReference>
<evidence type="ECO:0000256" key="3">
    <source>
        <dbReference type="ARBA" id="ARBA00006341"/>
    </source>
</evidence>
<dbReference type="RefSeq" id="WP_123609770.1">
    <property type="nucleotide sequence ID" value="NZ_RJVG01000006.1"/>
</dbReference>
<dbReference type="PANTHER" id="PTHR30239:SF0">
    <property type="entry name" value="ACETOLACTATE SYNTHASE SMALL SUBUNIT 1, CHLOROPLASTIC"/>
    <property type="match status" value="1"/>
</dbReference>
<dbReference type="GO" id="GO:0005829">
    <property type="term" value="C:cytosol"/>
    <property type="evidence" value="ECO:0007669"/>
    <property type="project" value="TreeGrafter"/>
</dbReference>
<dbReference type="UniPathway" id="UPA00047">
    <property type="reaction ID" value="UER00055"/>
</dbReference>
<dbReference type="InterPro" id="IPR054480">
    <property type="entry name" value="AHAS_small-like_ACT"/>
</dbReference>
<keyword evidence="8" id="KW-0808">Transferase</keyword>
<evidence type="ECO:0000256" key="4">
    <source>
        <dbReference type="ARBA" id="ARBA00011744"/>
    </source>
</evidence>
<reference evidence="11 12" key="1">
    <citation type="submission" date="2018-11" db="EMBL/GenBank/DDBJ databases">
        <title>Genomic Encyclopedia of Type Strains, Phase IV (KMG-IV): sequencing the most valuable type-strain genomes for metagenomic binning, comparative biology and taxonomic classification.</title>
        <authorList>
            <person name="Goeker M."/>
        </authorList>
    </citation>
    <scope>NUCLEOTIDE SEQUENCE [LARGE SCALE GENOMIC DNA]</scope>
    <source>
        <strain evidence="11 12">DSM 26537</strain>
    </source>
</reference>
<dbReference type="NCBIfam" id="NF008864">
    <property type="entry name" value="PRK11895.1"/>
    <property type="match status" value="1"/>
</dbReference>
<evidence type="ECO:0000313" key="11">
    <source>
        <dbReference type="EMBL" id="ROR27532.1"/>
    </source>
</evidence>
<dbReference type="Pfam" id="PF10369">
    <property type="entry name" value="ALS_ss_C"/>
    <property type="match status" value="1"/>
</dbReference>
<dbReference type="CDD" id="cd04878">
    <property type="entry name" value="ACT_AHAS"/>
    <property type="match status" value="1"/>
</dbReference>
<comment type="similarity">
    <text evidence="3 8">Belongs to the acetolactate synthase small subunit family.</text>
</comment>
<dbReference type="GO" id="GO:0009097">
    <property type="term" value="P:isoleucine biosynthetic process"/>
    <property type="evidence" value="ECO:0007669"/>
    <property type="project" value="UniProtKB-UniRule"/>
</dbReference>
<dbReference type="Proteomes" id="UP000273083">
    <property type="component" value="Unassembled WGS sequence"/>
</dbReference>
<organism evidence="11 12">
    <name type="scientific">Mobilisporobacter senegalensis</name>
    <dbReference type="NCBI Taxonomy" id="1329262"/>
    <lineage>
        <taxon>Bacteria</taxon>
        <taxon>Bacillati</taxon>
        <taxon>Bacillota</taxon>
        <taxon>Clostridia</taxon>
        <taxon>Lachnospirales</taxon>
        <taxon>Lachnospiraceae</taxon>
        <taxon>Mobilisporobacter</taxon>
    </lineage>
</organism>
<dbReference type="SUPFAM" id="SSF55021">
    <property type="entry name" value="ACT-like"/>
    <property type="match status" value="2"/>
</dbReference>
<dbReference type="EC" id="2.2.1.6" evidence="8"/>
<dbReference type="FunFam" id="3.30.70.260:FF:000001">
    <property type="entry name" value="Acetolactate synthase, small subunit"/>
    <property type="match status" value="1"/>
</dbReference>
<feature type="domain" description="ACT" evidence="10">
    <location>
        <begin position="5"/>
        <end position="79"/>
    </location>
</feature>
<proteinExistence type="inferred from homology"/>
<sequence length="167" mass="18305">MRKMVLSILVDNTSGVLSRVAGLFSRRGYNIDSLTVGETQDPSLSRMTVVVNGDDQILEQIEKQLNKLEDVQEIKELVEGESVCRELVLVKVEADVAQRQSVIAVADIFRAKIVDVAKDSLMVELTGNQAKIDAFINLLDGLVIKELVRTGITGLTRGSGDISDYID</sequence>
<evidence type="ECO:0000256" key="9">
    <source>
        <dbReference type="SAM" id="Coils"/>
    </source>
</evidence>
<dbReference type="GO" id="GO:1990610">
    <property type="term" value="F:acetolactate synthase regulator activity"/>
    <property type="evidence" value="ECO:0007669"/>
    <property type="project" value="UniProtKB-UniRule"/>
</dbReference>
<comment type="subunit">
    <text evidence="4 8">Dimer of large and small chains.</text>
</comment>
<dbReference type="GO" id="GO:0009099">
    <property type="term" value="P:L-valine biosynthetic process"/>
    <property type="evidence" value="ECO:0007669"/>
    <property type="project" value="UniProtKB-UniRule"/>
</dbReference>
<feature type="coiled-coil region" evidence="9">
    <location>
        <begin position="51"/>
        <end position="81"/>
    </location>
</feature>
<dbReference type="InterPro" id="IPR045865">
    <property type="entry name" value="ACT-like_dom_sf"/>
</dbReference>
<dbReference type="Gene3D" id="3.30.70.260">
    <property type="match status" value="1"/>
</dbReference>
<dbReference type="AlphaFoldDB" id="A0A3N1XR08"/>
<comment type="pathway">
    <text evidence="2 8">Amino-acid biosynthesis; L-valine biosynthesis; L-valine from pyruvate: step 1/4.</text>
</comment>
<dbReference type="InterPro" id="IPR004789">
    <property type="entry name" value="Acetalactate_synth_ssu"/>
</dbReference>